<feature type="non-terminal residue" evidence="1">
    <location>
        <position position="1"/>
    </location>
</feature>
<accession>A0AAE0W4M2</accession>
<sequence length="52" mass="6046">AEHFFPHNQSKVEIYNGHSVIDGSNYLEDLKSWDINVGSKQYPTYDQVILFT</sequence>
<dbReference type="EMBL" id="JAEAOA010000590">
    <property type="protein sequence ID" value="KAK3600075.1"/>
    <property type="molecule type" value="Genomic_DNA"/>
</dbReference>
<evidence type="ECO:0000313" key="1">
    <source>
        <dbReference type="EMBL" id="KAK3600075.1"/>
    </source>
</evidence>
<dbReference type="AlphaFoldDB" id="A0AAE0W4M2"/>
<evidence type="ECO:0000313" key="2">
    <source>
        <dbReference type="Proteomes" id="UP001195483"/>
    </source>
</evidence>
<proteinExistence type="predicted"/>
<feature type="non-terminal residue" evidence="1">
    <location>
        <position position="52"/>
    </location>
</feature>
<organism evidence="1 2">
    <name type="scientific">Potamilus streckersoni</name>
    <dbReference type="NCBI Taxonomy" id="2493646"/>
    <lineage>
        <taxon>Eukaryota</taxon>
        <taxon>Metazoa</taxon>
        <taxon>Spiralia</taxon>
        <taxon>Lophotrochozoa</taxon>
        <taxon>Mollusca</taxon>
        <taxon>Bivalvia</taxon>
        <taxon>Autobranchia</taxon>
        <taxon>Heteroconchia</taxon>
        <taxon>Palaeoheterodonta</taxon>
        <taxon>Unionida</taxon>
        <taxon>Unionoidea</taxon>
        <taxon>Unionidae</taxon>
        <taxon>Ambleminae</taxon>
        <taxon>Lampsilini</taxon>
        <taxon>Potamilus</taxon>
    </lineage>
</organism>
<dbReference type="Proteomes" id="UP001195483">
    <property type="component" value="Unassembled WGS sequence"/>
</dbReference>
<name>A0AAE0W4M2_9BIVA</name>
<reference evidence="1" key="2">
    <citation type="journal article" date="2021" name="Genome Biol. Evol.">
        <title>Developing a high-quality reference genome for a parasitic bivalve with doubly uniparental inheritance (Bivalvia: Unionida).</title>
        <authorList>
            <person name="Smith C.H."/>
        </authorList>
    </citation>
    <scope>NUCLEOTIDE SEQUENCE</scope>
    <source>
        <strain evidence="1">CHS0354</strain>
        <tissue evidence="1">Mantle</tissue>
    </source>
</reference>
<protein>
    <submittedName>
        <fullName evidence="1">Uncharacterized protein</fullName>
    </submittedName>
</protein>
<gene>
    <name evidence="1" type="ORF">CHS0354_009113</name>
</gene>
<keyword evidence="2" id="KW-1185">Reference proteome</keyword>
<reference evidence="1" key="1">
    <citation type="journal article" date="2021" name="Genome Biol. Evol.">
        <title>A High-Quality Reference Genome for a Parasitic Bivalve with Doubly Uniparental Inheritance (Bivalvia: Unionida).</title>
        <authorList>
            <person name="Smith C.H."/>
        </authorList>
    </citation>
    <scope>NUCLEOTIDE SEQUENCE</scope>
    <source>
        <strain evidence="1">CHS0354</strain>
    </source>
</reference>
<reference evidence="1" key="3">
    <citation type="submission" date="2023-05" db="EMBL/GenBank/DDBJ databases">
        <authorList>
            <person name="Smith C.H."/>
        </authorList>
    </citation>
    <scope>NUCLEOTIDE SEQUENCE</scope>
    <source>
        <strain evidence="1">CHS0354</strain>
        <tissue evidence="1">Mantle</tissue>
    </source>
</reference>
<comment type="caution">
    <text evidence="1">The sequence shown here is derived from an EMBL/GenBank/DDBJ whole genome shotgun (WGS) entry which is preliminary data.</text>
</comment>